<dbReference type="GO" id="GO:0000272">
    <property type="term" value="P:polysaccharide catabolic process"/>
    <property type="evidence" value="ECO:0007669"/>
    <property type="project" value="UniProtKB-KW"/>
</dbReference>
<proteinExistence type="inferred from homology"/>
<feature type="chain" id="PRO_5031103130" description="Beta-amylase" evidence="10">
    <location>
        <begin position="28"/>
        <end position="601"/>
    </location>
</feature>
<keyword evidence="7 8" id="KW-0624">Polysaccharide degradation</keyword>
<comment type="catalytic activity">
    <reaction evidence="1 8">
        <text>Hydrolysis of (1-&gt;4)-alpha-D-glucosidic linkages in polysaccharides so as to remove successive maltose units from the non-reducing ends of the chains.</text>
        <dbReference type="EC" id="3.2.1.2"/>
    </reaction>
</comment>
<comment type="similarity">
    <text evidence="2 8">Belongs to the glycosyl hydrolase 14 family.</text>
</comment>
<evidence type="ECO:0000256" key="1">
    <source>
        <dbReference type="ARBA" id="ARBA00000546"/>
    </source>
</evidence>
<reference evidence="11" key="1">
    <citation type="submission" date="2021-01" db="EMBL/GenBank/DDBJ databases">
        <authorList>
            <person name="Corre E."/>
            <person name="Pelletier E."/>
            <person name="Niang G."/>
            <person name="Scheremetjew M."/>
            <person name="Finn R."/>
            <person name="Kale V."/>
            <person name="Holt S."/>
            <person name="Cochrane G."/>
            <person name="Meng A."/>
            <person name="Brown T."/>
            <person name="Cohen L."/>
        </authorList>
    </citation>
    <scope>NUCLEOTIDE SEQUENCE</scope>
    <source>
        <strain evidence="11">CCMP 2712</strain>
    </source>
</reference>
<evidence type="ECO:0000256" key="7">
    <source>
        <dbReference type="ARBA" id="ARBA00023326"/>
    </source>
</evidence>
<dbReference type="InterPro" id="IPR001554">
    <property type="entry name" value="Glyco_hydro_14"/>
</dbReference>
<evidence type="ECO:0000256" key="8">
    <source>
        <dbReference type="RuleBase" id="RU000509"/>
    </source>
</evidence>
<dbReference type="Gene3D" id="3.20.20.80">
    <property type="entry name" value="Glycosidases"/>
    <property type="match status" value="1"/>
</dbReference>
<name>A0A7S4P9H7_GUITH</name>
<evidence type="ECO:0000256" key="10">
    <source>
        <dbReference type="SAM" id="SignalP"/>
    </source>
</evidence>
<evidence type="ECO:0000256" key="2">
    <source>
        <dbReference type="ARBA" id="ARBA00005652"/>
    </source>
</evidence>
<evidence type="ECO:0000256" key="6">
    <source>
        <dbReference type="ARBA" id="ARBA00023295"/>
    </source>
</evidence>
<evidence type="ECO:0000313" key="11">
    <source>
        <dbReference type="EMBL" id="CAE2327704.1"/>
    </source>
</evidence>
<keyword evidence="5 8" id="KW-0119">Carbohydrate metabolism</keyword>
<keyword evidence="6 8" id="KW-0326">Glycosidase</keyword>
<accession>A0A7S4P9H7</accession>
<dbReference type="PROSITE" id="PS00679">
    <property type="entry name" value="BETA_AMYLASE_2"/>
    <property type="match status" value="1"/>
</dbReference>
<evidence type="ECO:0000256" key="9">
    <source>
        <dbReference type="SAM" id="MobiDB-lite"/>
    </source>
</evidence>
<dbReference type="AlphaFoldDB" id="A0A7S4P9H7"/>
<organism evidence="11">
    <name type="scientific">Guillardia theta</name>
    <name type="common">Cryptophyte</name>
    <name type="synonym">Cryptomonas phi</name>
    <dbReference type="NCBI Taxonomy" id="55529"/>
    <lineage>
        <taxon>Eukaryota</taxon>
        <taxon>Cryptophyceae</taxon>
        <taxon>Pyrenomonadales</taxon>
        <taxon>Geminigeraceae</taxon>
        <taxon>Guillardia</taxon>
    </lineage>
</organism>
<feature type="signal peptide" evidence="10">
    <location>
        <begin position="1"/>
        <end position="27"/>
    </location>
</feature>
<evidence type="ECO:0000256" key="4">
    <source>
        <dbReference type="ARBA" id="ARBA00022801"/>
    </source>
</evidence>
<dbReference type="PANTHER" id="PTHR31352:SF40">
    <property type="entry name" value="BETA-AMYLASE 6"/>
    <property type="match status" value="1"/>
</dbReference>
<keyword evidence="10" id="KW-0732">Signal</keyword>
<sequence length="601" mass="68167">MSSKMNLVRALWKAALIAFIASSYVEGKKKVYLAQKERKGLTHRAPVPVPTTVQQFKPVPLFVMLPLDTVHEEGGKSFLREPEVLRRDLMRLQRAGVQGVMVDVWWGIVERDGPGKYDWSAYMELVKMVAELRMKLQAVMSFHQCGGNIGDACFIPLPKWVLEIGDFNPNIFYTDMSLNRNREYVSLGADEEKIFYGRSPLDMYEDFMHSFATTFAHFIPNVVIEAQIGLGPAGELRYPSYPLAFWNFPGVGQFQCYDKYMRRDLIRAAVRAKKPEWGLTWPPHADQVGNYNYSSEHTEFFKDDGLWQTEAGAFFLEWYSNSLLRHGDKVLARARRAFKSTNILLAAKVAGIHWGSKTKSHAPELTAGYFNTCKRDGYKPIAEMFAKHRVMFDFTCLEMKNEDLPDWARSAPVDLVEHTRRAADRAGCLYAGENALPRFDRQGFEQIIRQCAHRSGSIASFTYLRLGEHMMDSEHNWLEFVRFAKEMQIGCNIRTWNAPPRSRQSRRVVDTHVHIPESSLSSIFEFGGTQLYTPAGAPTKTSSPDALVTGDLPEPRVPRVRPGVQAGTTAGRNGVPNQGKQTIHMLPKVSTPVLTGERFVL</sequence>
<evidence type="ECO:0000256" key="3">
    <source>
        <dbReference type="ARBA" id="ARBA00012594"/>
    </source>
</evidence>
<dbReference type="EC" id="3.2.1.2" evidence="3 8"/>
<feature type="compositionally biased region" description="Polar residues" evidence="9">
    <location>
        <begin position="566"/>
        <end position="579"/>
    </location>
</feature>
<gene>
    <name evidence="11" type="ORF">GTHE00462_LOCUS31214</name>
</gene>
<dbReference type="SUPFAM" id="SSF51445">
    <property type="entry name" value="(Trans)glycosidases"/>
    <property type="match status" value="1"/>
</dbReference>
<dbReference type="PANTHER" id="PTHR31352">
    <property type="entry name" value="BETA-AMYLASE 1, CHLOROPLASTIC"/>
    <property type="match status" value="1"/>
</dbReference>
<dbReference type="InterPro" id="IPR017853">
    <property type="entry name" value="GH"/>
</dbReference>
<evidence type="ECO:0000256" key="5">
    <source>
        <dbReference type="ARBA" id="ARBA00023277"/>
    </source>
</evidence>
<dbReference type="InterPro" id="IPR018238">
    <property type="entry name" value="Glyco_hydro_14_CS"/>
</dbReference>
<keyword evidence="4 8" id="KW-0378">Hydrolase</keyword>
<dbReference type="PRINTS" id="PR00750">
    <property type="entry name" value="BETAAMYLASE"/>
</dbReference>
<protein>
    <recommendedName>
        <fullName evidence="3 8">Beta-amylase</fullName>
        <ecNumber evidence="3 8">3.2.1.2</ecNumber>
    </recommendedName>
</protein>
<dbReference type="EMBL" id="HBKN01039897">
    <property type="protein sequence ID" value="CAE2327704.1"/>
    <property type="molecule type" value="Transcribed_RNA"/>
</dbReference>
<dbReference type="Pfam" id="PF01373">
    <property type="entry name" value="Glyco_hydro_14"/>
    <property type="match status" value="1"/>
</dbReference>
<feature type="region of interest" description="Disordered" evidence="9">
    <location>
        <begin position="535"/>
        <end position="579"/>
    </location>
</feature>
<dbReference type="GO" id="GO:0016161">
    <property type="term" value="F:beta-amylase activity"/>
    <property type="evidence" value="ECO:0007669"/>
    <property type="project" value="UniProtKB-EC"/>
</dbReference>